<evidence type="ECO:0000313" key="1">
    <source>
        <dbReference type="EMBL" id="EFZ16513.1"/>
    </source>
</evidence>
<proteinExistence type="predicted"/>
<feature type="non-terminal residue" evidence="1">
    <location>
        <position position="160"/>
    </location>
</feature>
<dbReference type="AlphaFoldDB" id="E9ISD9"/>
<dbReference type="EMBL" id="GL765345">
    <property type="protein sequence ID" value="EFZ16513.1"/>
    <property type="molecule type" value="Genomic_DNA"/>
</dbReference>
<sequence length="160" mass="18287">MEHDLRGKAERNTPTLFVSFIRYPAIKKKNEVPRSTIECAQRLYSGPFKVIQRNTDKVYTIEINNRPVSVSVERLKLAHFLLDNVSKTPSANSPSTSTHLTIVPLRVKTHTFMYYSSFVNTRGGVCGDWGWFPLYPLSELESREARHVRYLLAPSPTCLS</sequence>
<accession>E9ISD9</accession>
<organism>
    <name type="scientific">Solenopsis invicta</name>
    <name type="common">Red imported fire ant</name>
    <name type="synonym">Solenopsis wagneri</name>
    <dbReference type="NCBI Taxonomy" id="13686"/>
    <lineage>
        <taxon>Eukaryota</taxon>
        <taxon>Metazoa</taxon>
        <taxon>Ecdysozoa</taxon>
        <taxon>Arthropoda</taxon>
        <taxon>Hexapoda</taxon>
        <taxon>Insecta</taxon>
        <taxon>Pterygota</taxon>
        <taxon>Neoptera</taxon>
        <taxon>Endopterygota</taxon>
        <taxon>Hymenoptera</taxon>
        <taxon>Apocrita</taxon>
        <taxon>Aculeata</taxon>
        <taxon>Formicoidea</taxon>
        <taxon>Formicidae</taxon>
        <taxon>Myrmicinae</taxon>
        <taxon>Solenopsis</taxon>
    </lineage>
</organism>
<gene>
    <name evidence="1" type="ORF">SINV_07619</name>
</gene>
<name>E9ISD9_SOLIN</name>
<protein>
    <submittedName>
        <fullName evidence="1">Uncharacterized protein</fullName>
    </submittedName>
</protein>
<dbReference type="HOGENOM" id="CLU_1654343_0_0_1"/>
<reference evidence="1" key="1">
    <citation type="journal article" date="2011" name="Proc. Natl. Acad. Sci. U.S.A.">
        <title>The genome of the fire ant Solenopsis invicta.</title>
        <authorList>
            <person name="Wurm Y."/>
            <person name="Wang J."/>
            <person name="Riba-Grognuz O."/>
            <person name="Corona M."/>
            <person name="Nygaard S."/>
            <person name="Hunt B.G."/>
            <person name="Ingram K.K."/>
            <person name="Falquet L."/>
            <person name="Nipitwattanaphon M."/>
            <person name="Gotzek D."/>
            <person name="Dijkstra M.B."/>
            <person name="Oettler J."/>
            <person name="Comtesse F."/>
            <person name="Shih C.J."/>
            <person name="Wu W.J."/>
            <person name="Yang C.C."/>
            <person name="Thomas J."/>
            <person name="Beaudoing E."/>
            <person name="Pradervand S."/>
            <person name="Flegel V."/>
            <person name="Cook E.D."/>
            <person name="Fabbretti R."/>
            <person name="Stockinger H."/>
            <person name="Long L."/>
            <person name="Farmerie W.G."/>
            <person name="Oakey J."/>
            <person name="Boomsma J.J."/>
            <person name="Pamilo P."/>
            <person name="Yi S.V."/>
            <person name="Heinze J."/>
            <person name="Goodisman M.A."/>
            <person name="Farinelli L."/>
            <person name="Harshman K."/>
            <person name="Hulo N."/>
            <person name="Cerutti L."/>
            <person name="Xenarios I."/>
            <person name="Shoemaker D."/>
            <person name="Keller L."/>
        </authorList>
    </citation>
    <scope>NUCLEOTIDE SEQUENCE [LARGE SCALE GENOMIC DNA]</scope>
</reference>